<sequence>MNSIEKKRCTEDVRVVLVGKTGVGKSATGNTILQLQRFCQKGSVKVRQRLVTVIDTPGLFDTNITNEDVIKEVAKCITMAAPGPHVFLLVLTVGQHRFGEESRTYTMVLFTRGDYLSKMSIEDFIKNSNHSLRHIINQCGNRYHVFNNRNPADQTQVTALLEKINSMVAVNGGSCYTNEMFQKVEKALQEEQERILREKKEEIEREKIKLTAKNEAELEKLKKMLEEEQKSLVKERKEKEEEFQKREAQIKKETNEERKKELDEKLKEQRETFKKKMEAKDQSYKEQMEKDLQYQKEKFEKEKESIRRQAEEKARREAEKKLCAELDKNTIATRAGGSVGGAVEEQWEEH</sequence>
<keyword evidence="11" id="KW-0496">Mitochondrion</keyword>
<evidence type="ECO:0000313" key="19">
    <source>
        <dbReference type="Proteomes" id="UP000018467"/>
    </source>
</evidence>
<evidence type="ECO:0000256" key="3">
    <source>
        <dbReference type="ARBA" id="ARBA00004514"/>
    </source>
</evidence>
<keyword evidence="6" id="KW-0963">Cytoplasm</keyword>
<reference evidence="18" key="3">
    <citation type="submission" date="2025-08" db="UniProtKB">
        <authorList>
            <consortium name="Ensembl"/>
        </authorList>
    </citation>
    <scope>IDENTIFICATION</scope>
</reference>
<dbReference type="PANTHER" id="PTHR10903">
    <property type="entry name" value="GTPASE, IMAP FAMILY MEMBER-RELATED"/>
    <property type="match status" value="1"/>
</dbReference>
<dbReference type="Bgee" id="ENSAMXG00000041777">
    <property type="expression patterns" value="Expressed in intestine and 9 other cell types or tissues"/>
</dbReference>
<evidence type="ECO:0000256" key="13">
    <source>
        <dbReference type="ARBA" id="ARBA00056809"/>
    </source>
</evidence>
<evidence type="ECO:0000313" key="18">
    <source>
        <dbReference type="Ensembl" id="ENSAMXP00000039144.1"/>
    </source>
</evidence>
<reference evidence="19" key="1">
    <citation type="submission" date="2013-03" db="EMBL/GenBank/DDBJ databases">
        <authorList>
            <person name="Jeffery W."/>
            <person name="Warren W."/>
            <person name="Wilson R.K."/>
        </authorList>
    </citation>
    <scope>NUCLEOTIDE SEQUENCE</scope>
    <source>
        <strain evidence="19">female</strain>
    </source>
</reference>
<comment type="subcellular location">
    <subcellularLocation>
        <location evidence="3">Cytoplasm</location>
        <location evidence="3">Cytosol</location>
    </subcellularLocation>
    <subcellularLocation>
        <location evidence="2">Endoplasmic reticulum</location>
    </subcellularLocation>
    <subcellularLocation>
        <location evidence="4">Golgi apparatus</location>
    </subcellularLocation>
    <subcellularLocation>
        <location evidence="1">Mitochondrion</location>
    </subcellularLocation>
</comment>
<evidence type="ECO:0000256" key="8">
    <source>
        <dbReference type="ARBA" id="ARBA00022741"/>
    </source>
</evidence>
<evidence type="ECO:0000256" key="15">
    <source>
        <dbReference type="ARBA" id="ARBA00077278"/>
    </source>
</evidence>
<keyword evidence="19" id="KW-1185">Reference proteome</keyword>
<evidence type="ECO:0000256" key="5">
    <source>
        <dbReference type="ARBA" id="ARBA00008535"/>
    </source>
</evidence>
<dbReference type="Pfam" id="PF04548">
    <property type="entry name" value="AIG1"/>
    <property type="match status" value="1"/>
</dbReference>
<reference evidence="18" key="4">
    <citation type="submission" date="2025-09" db="UniProtKB">
        <authorList>
            <consortium name="Ensembl"/>
        </authorList>
    </citation>
    <scope>IDENTIFICATION</scope>
</reference>
<dbReference type="InterPro" id="IPR027417">
    <property type="entry name" value="P-loop_NTPase"/>
</dbReference>
<dbReference type="PANTHER" id="PTHR10903:SF188">
    <property type="entry name" value="GTPASE IMAP FAMILY MEMBER 2-LIKE-RELATED"/>
    <property type="match status" value="1"/>
</dbReference>
<proteinExistence type="inferred from homology"/>
<dbReference type="GO" id="GO:0005794">
    <property type="term" value="C:Golgi apparatus"/>
    <property type="evidence" value="ECO:0007669"/>
    <property type="project" value="UniProtKB-SubCell"/>
</dbReference>
<comment type="similarity">
    <text evidence="5">Belongs to the TRAFAC class TrmE-Era-EngA-EngB-Septin-like GTPase superfamily. AIG1/Toc34/Toc159-like paraseptin GTPase family. IAN subfamily.</text>
</comment>
<evidence type="ECO:0000256" key="7">
    <source>
        <dbReference type="ARBA" id="ARBA00022737"/>
    </source>
</evidence>
<dbReference type="GO" id="GO:0005739">
    <property type="term" value="C:mitochondrion"/>
    <property type="evidence" value="ECO:0007669"/>
    <property type="project" value="UniProtKB-SubCell"/>
</dbReference>
<evidence type="ECO:0000256" key="1">
    <source>
        <dbReference type="ARBA" id="ARBA00004173"/>
    </source>
</evidence>
<keyword evidence="8" id="KW-0547">Nucleotide-binding</keyword>
<dbReference type="GO" id="GO:0005829">
    <property type="term" value="C:cytosol"/>
    <property type="evidence" value="ECO:0007669"/>
    <property type="project" value="UniProtKB-SubCell"/>
</dbReference>
<dbReference type="InParanoid" id="A0A3B1JCW5"/>
<dbReference type="GeneTree" id="ENSGT01120000271858"/>
<evidence type="ECO:0000259" key="17">
    <source>
        <dbReference type="PROSITE" id="PS51720"/>
    </source>
</evidence>
<dbReference type="PROSITE" id="PS51720">
    <property type="entry name" value="G_AIG1"/>
    <property type="match status" value="1"/>
</dbReference>
<dbReference type="FunFam" id="3.40.50.300:FF:000536">
    <property type="entry name" value="GTPase IMAP family member 8"/>
    <property type="match status" value="1"/>
</dbReference>
<dbReference type="Gene3D" id="3.40.50.300">
    <property type="entry name" value="P-loop containing nucleotide triphosphate hydrolases"/>
    <property type="match status" value="1"/>
</dbReference>
<feature type="domain" description="AIG1-type G" evidence="17">
    <location>
        <begin position="10"/>
        <end position="185"/>
    </location>
</feature>
<feature type="region of interest" description="Disordered" evidence="16">
    <location>
        <begin position="247"/>
        <end position="350"/>
    </location>
</feature>
<evidence type="ECO:0000256" key="6">
    <source>
        <dbReference type="ARBA" id="ARBA00022490"/>
    </source>
</evidence>
<name>A0A3B1JCW5_ASTMX</name>
<dbReference type="InterPro" id="IPR006703">
    <property type="entry name" value="G_AIG1"/>
</dbReference>
<evidence type="ECO:0000256" key="16">
    <source>
        <dbReference type="SAM" id="MobiDB-lite"/>
    </source>
</evidence>
<evidence type="ECO:0000256" key="10">
    <source>
        <dbReference type="ARBA" id="ARBA00023034"/>
    </source>
</evidence>
<comment type="function">
    <text evidence="13">Exerts an anti-apoptotic effect in the immune system and is involved in responses to infections.</text>
</comment>
<evidence type="ECO:0000256" key="2">
    <source>
        <dbReference type="ARBA" id="ARBA00004240"/>
    </source>
</evidence>
<dbReference type="STRING" id="7994.ENSAMXP00000039144"/>
<dbReference type="AlphaFoldDB" id="A0A3B1JCW5"/>
<keyword evidence="9" id="KW-0256">Endoplasmic reticulum</keyword>
<keyword evidence="10" id="KW-0333">Golgi apparatus</keyword>
<evidence type="ECO:0000256" key="9">
    <source>
        <dbReference type="ARBA" id="ARBA00022824"/>
    </source>
</evidence>
<dbReference type="InterPro" id="IPR045058">
    <property type="entry name" value="GIMA/IAN/Toc"/>
</dbReference>
<dbReference type="GO" id="GO:0005525">
    <property type="term" value="F:GTP binding"/>
    <property type="evidence" value="ECO:0007669"/>
    <property type="project" value="UniProtKB-KW"/>
</dbReference>
<organism evidence="18 19">
    <name type="scientific">Astyanax mexicanus</name>
    <name type="common">Blind cave fish</name>
    <name type="synonym">Astyanax fasciatus mexicanus</name>
    <dbReference type="NCBI Taxonomy" id="7994"/>
    <lineage>
        <taxon>Eukaryota</taxon>
        <taxon>Metazoa</taxon>
        <taxon>Chordata</taxon>
        <taxon>Craniata</taxon>
        <taxon>Vertebrata</taxon>
        <taxon>Euteleostomi</taxon>
        <taxon>Actinopterygii</taxon>
        <taxon>Neopterygii</taxon>
        <taxon>Teleostei</taxon>
        <taxon>Ostariophysi</taxon>
        <taxon>Characiformes</taxon>
        <taxon>Characoidei</taxon>
        <taxon>Acestrorhamphidae</taxon>
        <taxon>Acestrorhamphinae</taxon>
        <taxon>Astyanax</taxon>
    </lineage>
</organism>
<evidence type="ECO:0000256" key="11">
    <source>
        <dbReference type="ARBA" id="ARBA00023128"/>
    </source>
</evidence>
<keyword evidence="7" id="KW-0677">Repeat</keyword>
<dbReference type="CDD" id="cd01852">
    <property type="entry name" value="AIG1"/>
    <property type="match status" value="1"/>
</dbReference>
<keyword evidence="12" id="KW-0342">GTP-binding</keyword>
<feature type="compositionally biased region" description="Basic and acidic residues" evidence="16">
    <location>
        <begin position="247"/>
        <end position="328"/>
    </location>
</feature>
<evidence type="ECO:0000256" key="14">
    <source>
        <dbReference type="ARBA" id="ARBA00073539"/>
    </source>
</evidence>
<dbReference type="SUPFAM" id="SSF52540">
    <property type="entry name" value="P-loop containing nucleoside triphosphate hydrolases"/>
    <property type="match status" value="1"/>
</dbReference>
<evidence type="ECO:0000256" key="12">
    <source>
        <dbReference type="ARBA" id="ARBA00023134"/>
    </source>
</evidence>
<dbReference type="Ensembl" id="ENSAMXT00000047572.1">
    <property type="protein sequence ID" value="ENSAMXP00000039144.1"/>
    <property type="gene ID" value="ENSAMXG00000041777.1"/>
</dbReference>
<evidence type="ECO:0000256" key="4">
    <source>
        <dbReference type="ARBA" id="ARBA00004555"/>
    </source>
</evidence>
<protein>
    <recommendedName>
        <fullName evidence="14">GTPase IMAP family member 8</fullName>
    </recommendedName>
    <alternativeName>
        <fullName evidence="15">Immune-associated nucleotide-binding protein 9</fullName>
    </alternativeName>
</protein>
<accession>A0A3B1JCW5</accession>
<reference evidence="19" key="2">
    <citation type="journal article" date="2014" name="Nat. Commun.">
        <title>The cavefish genome reveals candidate genes for eye loss.</title>
        <authorList>
            <person name="McGaugh S.E."/>
            <person name="Gross J.B."/>
            <person name="Aken B."/>
            <person name="Blin M."/>
            <person name="Borowsky R."/>
            <person name="Chalopin D."/>
            <person name="Hinaux H."/>
            <person name="Jeffery W.R."/>
            <person name="Keene A."/>
            <person name="Ma L."/>
            <person name="Minx P."/>
            <person name="Murphy D."/>
            <person name="O'Quin K.E."/>
            <person name="Retaux S."/>
            <person name="Rohner N."/>
            <person name="Searle S.M."/>
            <person name="Stahl B.A."/>
            <person name="Tabin C."/>
            <person name="Volff J.N."/>
            <person name="Yoshizawa M."/>
            <person name="Warren W.C."/>
        </authorList>
    </citation>
    <scope>NUCLEOTIDE SEQUENCE [LARGE SCALE GENOMIC DNA]</scope>
    <source>
        <strain evidence="19">female</strain>
    </source>
</reference>
<dbReference type="GO" id="GO:0005783">
    <property type="term" value="C:endoplasmic reticulum"/>
    <property type="evidence" value="ECO:0007669"/>
    <property type="project" value="UniProtKB-SubCell"/>
</dbReference>
<dbReference type="Proteomes" id="UP000018467">
    <property type="component" value="Unassembled WGS sequence"/>
</dbReference>